<evidence type="ECO:0000313" key="2">
    <source>
        <dbReference type="Proteomes" id="UP001560685"/>
    </source>
</evidence>
<dbReference type="RefSeq" id="WP_369314080.1">
    <property type="nucleotide sequence ID" value="NZ_JBEHZE010000001.1"/>
</dbReference>
<accession>A0ABV3Z5K0</accession>
<name>A0ABV3Z5K0_9PROT</name>
<evidence type="ECO:0000313" key="1">
    <source>
        <dbReference type="EMBL" id="MEX6634089.1"/>
    </source>
</evidence>
<reference evidence="1 2" key="1">
    <citation type="submission" date="2024-05" db="EMBL/GenBank/DDBJ databases">
        <title>Three bacterial strains, DH-69, EH-24, and ECK-19 isolated from coastal sediments.</title>
        <authorList>
            <person name="Ye Y.-Q."/>
            <person name="Du Z.-J."/>
        </authorList>
    </citation>
    <scope>NUCLEOTIDE SEQUENCE [LARGE SCALE GENOMIC DNA]</scope>
    <source>
        <strain evidence="1 2">ECK-19</strain>
    </source>
</reference>
<sequence>MKLRCRNWIRCAPAHHNFSMFCALCLKKIENTQLHAKAPKSKEHVIPFAWYPDSTPETVQRWTVPSHEDCNGSFSGDEEYVFRKLACICDPNDEAATGIWDRALRGMQPEKGRNLRDQRSRARAFEKFMKDVRPASKASEQMLKNSLRGLTNTTLAQSLLTIDSDKLERVMTKIVKCISYWINKKPPDKSAVIKHRWLGLSQLVDEGFSYCSNGQLHDLGPGIKIKHRAIKESGVHAEEIVIFLWRSVIIHAIIYWDLSHKFVYADPVLLNNLQK</sequence>
<organism evidence="1 2">
    <name type="scientific">Hyphococcus lacteus</name>
    <dbReference type="NCBI Taxonomy" id="3143536"/>
    <lineage>
        <taxon>Bacteria</taxon>
        <taxon>Pseudomonadati</taxon>
        <taxon>Pseudomonadota</taxon>
        <taxon>Alphaproteobacteria</taxon>
        <taxon>Parvularculales</taxon>
        <taxon>Parvularculaceae</taxon>
        <taxon>Hyphococcus</taxon>
    </lineage>
</organism>
<protein>
    <submittedName>
        <fullName evidence="1">Uncharacterized protein</fullName>
    </submittedName>
</protein>
<gene>
    <name evidence="1" type="ORF">ABFZ84_11090</name>
</gene>
<keyword evidence="2" id="KW-1185">Reference proteome</keyword>
<dbReference type="Proteomes" id="UP001560685">
    <property type="component" value="Unassembled WGS sequence"/>
</dbReference>
<dbReference type="EMBL" id="JBEHZE010000001">
    <property type="protein sequence ID" value="MEX6634089.1"/>
    <property type="molecule type" value="Genomic_DNA"/>
</dbReference>
<proteinExistence type="predicted"/>
<comment type="caution">
    <text evidence="1">The sequence shown here is derived from an EMBL/GenBank/DDBJ whole genome shotgun (WGS) entry which is preliminary data.</text>
</comment>